<dbReference type="Pfam" id="PF02518">
    <property type="entry name" value="HATPase_c"/>
    <property type="match status" value="1"/>
</dbReference>
<evidence type="ECO:0000256" key="9">
    <source>
        <dbReference type="ARBA" id="ARBA00022840"/>
    </source>
</evidence>
<dbReference type="SUPFAM" id="SSF52172">
    <property type="entry name" value="CheY-like"/>
    <property type="match status" value="2"/>
</dbReference>
<keyword evidence="4 13" id="KW-0597">Phosphoprotein</keyword>
<evidence type="ECO:0000313" key="20">
    <source>
        <dbReference type="Proteomes" id="UP000284767"/>
    </source>
</evidence>
<dbReference type="PROSITE" id="PS50109">
    <property type="entry name" value="HIS_KIN"/>
    <property type="match status" value="1"/>
</dbReference>
<evidence type="ECO:0000256" key="2">
    <source>
        <dbReference type="ARBA" id="ARBA00004370"/>
    </source>
</evidence>
<dbReference type="CDD" id="cd00082">
    <property type="entry name" value="HisKA"/>
    <property type="match status" value="1"/>
</dbReference>
<comment type="subcellular location">
    <subcellularLocation>
        <location evidence="2">Membrane</location>
    </subcellularLocation>
</comment>
<dbReference type="CDD" id="cd17546">
    <property type="entry name" value="REC_hyHK_CKI1_RcsC-like"/>
    <property type="match status" value="1"/>
</dbReference>
<dbReference type="InterPro" id="IPR036097">
    <property type="entry name" value="HisK_dim/P_sf"/>
</dbReference>
<sequence>MLGGRTSPRLIPAPMDIALTHRLSFKQASLTVLVAFILGTLLSLIQVGVDYASQDASINREVRALLDVSHNPAARIAYNIDAELAQELVLGLLRSPAVVRAEIIDTSGLPLASASRESAESRLRPLSDFLFGHKRVYEDPLHVDHAPGEALGVLHLEIDTFVFGNDFLRRAGITLLSGFVRSLLLSLILLVLFYTLLTKPLVSLIQALSGHDPRSPARMRLPCPKGHERDEIGVLVEVINRQLGRISVEIEQRREAENRLTQYLEELESIVAARTAELKAANARLTLSNQELEEARQTALDMAQARASFLANMSHEIRTPLNGLLGMLSLSLDGPLTPEQRQQLSIAHDSGKVLVELLNDVLDLSKFEAGQLVLEQIPFDLGVLVEDTASLLSQNAAAGVELTCLVDPALPAQVSGDPTRIRQVVSNLLSNALKFTRLGRVDVRVEATAEGVRISVRDTGIGIAQEALDRIFQPFTQADAGITRQYGGTGLGLALTRKLCEAMQGELTVESTVGLGSLFSVGLPLAPVSPPLQALPLRGRVIAQCSANSGLAQLLQTWLPRWGLEYKRLETDDSLLGHSLDVLISDCPDCLMGLRPSIGTPILLVTAYGSFLEPELARRLSPLRQLARPLSRNQLYQALKHVLEHTAIAPSSASDTTGEQRNTRVLLVEDNPVNQLVAKGLLHKLGCQVWIAEHGLNALKMLEEHPIDLVLMDCNMPVMDGYEATRQIRDSGRWGGLPIIALTANALPDERERCRAAGMDDYLAKPFHRDELKAILDRWCPLTASD</sequence>
<protein>
    <recommendedName>
        <fullName evidence="3">histidine kinase</fullName>
        <ecNumber evidence="3">2.7.13.3</ecNumber>
    </recommendedName>
</protein>
<keyword evidence="9" id="KW-0067">ATP-binding</keyword>
<dbReference type="FunFam" id="3.30.565.10:FF:000078">
    <property type="entry name" value="Two-component sensor histidine kinase"/>
    <property type="match status" value="1"/>
</dbReference>
<name>A0A0C7D0J9_PSEAI</name>
<evidence type="ECO:0000256" key="13">
    <source>
        <dbReference type="PROSITE-ProRule" id="PRU00169"/>
    </source>
</evidence>
<evidence type="ECO:0000256" key="1">
    <source>
        <dbReference type="ARBA" id="ARBA00000085"/>
    </source>
</evidence>
<accession>A0A0C7D0J9</accession>
<feature type="transmembrane region" description="Helical" evidence="15">
    <location>
        <begin position="28"/>
        <end position="49"/>
    </location>
</feature>
<dbReference type="SUPFAM" id="SSF47384">
    <property type="entry name" value="Homodimeric domain of signal transducing histidine kinase"/>
    <property type="match status" value="1"/>
</dbReference>
<dbReference type="InterPro" id="IPR005467">
    <property type="entry name" value="His_kinase_dom"/>
</dbReference>
<keyword evidence="10 15" id="KW-1133">Transmembrane helix</keyword>
<dbReference type="Proteomes" id="UP000284767">
    <property type="component" value="Unassembled WGS sequence"/>
</dbReference>
<dbReference type="PANTHER" id="PTHR45339">
    <property type="entry name" value="HYBRID SIGNAL TRANSDUCTION HISTIDINE KINASE J"/>
    <property type="match status" value="1"/>
</dbReference>
<dbReference type="Gene3D" id="3.30.565.10">
    <property type="entry name" value="Histidine kinase-like ATPase, C-terminal domain"/>
    <property type="match status" value="1"/>
</dbReference>
<dbReference type="InterPro" id="IPR001789">
    <property type="entry name" value="Sig_transdc_resp-reg_receiver"/>
</dbReference>
<dbReference type="InterPro" id="IPR004358">
    <property type="entry name" value="Sig_transdc_His_kin-like_C"/>
</dbReference>
<evidence type="ECO:0000259" key="17">
    <source>
        <dbReference type="PROSITE" id="PS50110"/>
    </source>
</evidence>
<keyword evidence="5 18" id="KW-0808">Transferase</keyword>
<reference evidence="19 20" key="3">
    <citation type="submission" date="2019-01" db="EMBL/GenBank/DDBJ databases">
        <title>The Pseudomonas aeruginosa pan-genome provides new insights on its population structure, horizontal gene transfer and pathogenicity.</title>
        <authorList>
            <person name="Freschi L."/>
            <person name="Vincent A.T."/>
            <person name="Jeukens J."/>
            <person name="Emond-Rheault J.-G."/>
            <person name="Kukavica-Ibrulj I."/>
            <person name="Dupont M.-J."/>
            <person name="Charette S.J."/>
            <person name="Boyle B."/>
            <person name="Levesque R.C."/>
        </authorList>
    </citation>
    <scope>NUCLEOTIDE SEQUENCE [LARGE SCALE GENOMIC DNA]</scope>
    <source>
        <strain evidence="19 20">PA-W36</strain>
    </source>
</reference>
<keyword evidence="11" id="KW-0902">Two-component regulatory system</keyword>
<dbReference type="InterPro" id="IPR036890">
    <property type="entry name" value="HATPase_C_sf"/>
</dbReference>
<keyword evidence="8 18" id="KW-0418">Kinase</keyword>
<dbReference type="PROSITE" id="PS50110">
    <property type="entry name" value="RESPONSE_REGULATORY"/>
    <property type="match status" value="1"/>
</dbReference>
<dbReference type="GO" id="GO:0005524">
    <property type="term" value="F:ATP binding"/>
    <property type="evidence" value="ECO:0007669"/>
    <property type="project" value="UniProtKB-KW"/>
</dbReference>
<dbReference type="SUPFAM" id="SSF55874">
    <property type="entry name" value="ATPase domain of HSP90 chaperone/DNA topoisomerase II/histidine kinase"/>
    <property type="match status" value="1"/>
</dbReference>
<keyword evidence="7" id="KW-0547">Nucleotide-binding</keyword>
<keyword evidence="14" id="KW-0175">Coiled coil</keyword>
<evidence type="ECO:0000256" key="6">
    <source>
        <dbReference type="ARBA" id="ARBA00022692"/>
    </source>
</evidence>
<evidence type="ECO:0000313" key="19">
    <source>
        <dbReference type="EMBL" id="RPM23291.1"/>
    </source>
</evidence>
<dbReference type="SMART" id="SM00448">
    <property type="entry name" value="REC"/>
    <property type="match status" value="1"/>
</dbReference>
<reference evidence="18" key="1">
    <citation type="submission" date="2015-08" db="EMBL/GenBank/DDBJ databases">
        <title>Pseudomonas aeruginosa strain CCBH4851 chromosome region.</title>
        <authorList>
            <person name="Silveira M.C."/>
            <person name="Carvalho-Assef A.P.D."/>
            <person name="Albano R.M."/>
        </authorList>
    </citation>
    <scope>NUCLEOTIDE SEQUENCE</scope>
    <source>
        <strain evidence="18">CCBH4851</strain>
    </source>
</reference>
<dbReference type="FunFam" id="3.40.50.2300:FF:000510">
    <property type="entry name" value="Probable sensor/response regulator hybrid"/>
    <property type="match status" value="1"/>
</dbReference>
<evidence type="ECO:0000256" key="12">
    <source>
        <dbReference type="ARBA" id="ARBA00023136"/>
    </source>
</evidence>
<dbReference type="EMBL" id="KT454971">
    <property type="protein sequence ID" value="ALI59456.1"/>
    <property type="molecule type" value="Genomic_DNA"/>
</dbReference>
<dbReference type="SMART" id="SM00387">
    <property type="entry name" value="HATPase_c"/>
    <property type="match status" value="1"/>
</dbReference>
<evidence type="ECO:0000256" key="4">
    <source>
        <dbReference type="ARBA" id="ARBA00022553"/>
    </source>
</evidence>
<dbReference type="PRINTS" id="PR00344">
    <property type="entry name" value="BCTRLSENSOR"/>
</dbReference>
<feature type="domain" description="Histidine kinase" evidence="16">
    <location>
        <begin position="312"/>
        <end position="527"/>
    </location>
</feature>
<evidence type="ECO:0000256" key="5">
    <source>
        <dbReference type="ARBA" id="ARBA00022679"/>
    </source>
</evidence>
<dbReference type="PATRIC" id="fig|287.1479.peg.376"/>
<dbReference type="SMART" id="SM00388">
    <property type="entry name" value="HisKA"/>
    <property type="match status" value="1"/>
</dbReference>
<dbReference type="EC" id="2.7.13.3" evidence="3"/>
<evidence type="ECO:0000256" key="11">
    <source>
        <dbReference type="ARBA" id="ARBA00023012"/>
    </source>
</evidence>
<dbReference type="Pfam" id="PF00072">
    <property type="entry name" value="Response_reg"/>
    <property type="match status" value="1"/>
</dbReference>
<evidence type="ECO:0000313" key="18">
    <source>
        <dbReference type="EMBL" id="ALI59456.1"/>
    </source>
</evidence>
<feature type="domain" description="Response regulatory" evidence="17">
    <location>
        <begin position="664"/>
        <end position="780"/>
    </location>
</feature>
<dbReference type="InterPro" id="IPR011006">
    <property type="entry name" value="CheY-like_superfamily"/>
</dbReference>
<evidence type="ECO:0000256" key="3">
    <source>
        <dbReference type="ARBA" id="ARBA00012438"/>
    </source>
</evidence>
<proteinExistence type="predicted"/>
<dbReference type="Pfam" id="PF00512">
    <property type="entry name" value="HisKA"/>
    <property type="match status" value="1"/>
</dbReference>
<feature type="transmembrane region" description="Helical" evidence="15">
    <location>
        <begin position="178"/>
        <end position="197"/>
    </location>
</feature>
<organism evidence="18">
    <name type="scientific">Pseudomonas aeruginosa</name>
    <dbReference type="NCBI Taxonomy" id="287"/>
    <lineage>
        <taxon>Bacteria</taxon>
        <taxon>Pseudomonadati</taxon>
        <taxon>Pseudomonadota</taxon>
        <taxon>Gammaproteobacteria</taxon>
        <taxon>Pseudomonadales</taxon>
        <taxon>Pseudomonadaceae</taxon>
        <taxon>Pseudomonas</taxon>
    </lineage>
</organism>
<evidence type="ECO:0000256" key="14">
    <source>
        <dbReference type="SAM" id="Coils"/>
    </source>
</evidence>
<comment type="catalytic activity">
    <reaction evidence="1">
        <text>ATP + protein L-histidine = ADP + protein N-phospho-L-histidine.</text>
        <dbReference type="EC" id="2.7.13.3"/>
    </reaction>
</comment>
<dbReference type="CDD" id="cd16922">
    <property type="entry name" value="HATPase_EvgS-ArcB-TorS-like"/>
    <property type="match status" value="1"/>
</dbReference>
<dbReference type="InterPro" id="IPR003661">
    <property type="entry name" value="HisK_dim/P_dom"/>
</dbReference>
<dbReference type="AlphaFoldDB" id="A0A0C7D0J9"/>
<dbReference type="InterPro" id="IPR003594">
    <property type="entry name" value="HATPase_dom"/>
</dbReference>
<evidence type="ECO:0000256" key="8">
    <source>
        <dbReference type="ARBA" id="ARBA00022777"/>
    </source>
</evidence>
<dbReference type="GO" id="GO:0016020">
    <property type="term" value="C:membrane"/>
    <property type="evidence" value="ECO:0007669"/>
    <property type="project" value="UniProtKB-SubCell"/>
</dbReference>
<dbReference type="PANTHER" id="PTHR45339:SF1">
    <property type="entry name" value="HYBRID SIGNAL TRANSDUCTION HISTIDINE KINASE J"/>
    <property type="match status" value="1"/>
</dbReference>
<evidence type="ECO:0000256" key="7">
    <source>
        <dbReference type="ARBA" id="ARBA00022741"/>
    </source>
</evidence>
<evidence type="ECO:0000259" key="16">
    <source>
        <dbReference type="PROSITE" id="PS50109"/>
    </source>
</evidence>
<dbReference type="EMBL" id="NSNE01000001">
    <property type="protein sequence ID" value="RPM23291.1"/>
    <property type="molecule type" value="Genomic_DNA"/>
</dbReference>
<keyword evidence="6 15" id="KW-0812">Transmembrane</keyword>
<reference evidence="19 20" key="2">
    <citation type="submission" date="2017-08" db="EMBL/GenBank/DDBJ databases">
        <authorList>
            <person name="Feschi L."/>
            <person name="Jeukens J."/>
            <person name="Emond-Rheault J.-G."/>
            <person name="Kukavica-Ibrulj I."/>
            <person name="Boyle B."/>
            <person name="Levesque R.C."/>
        </authorList>
    </citation>
    <scope>NUCLEOTIDE SEQUENCE [LARGE SCALE GENOMIC DNA]</scope>
    <source>
        <strain evidence="19 20">PA-W36</strain>
    </source>
</reference>
<gene>
    <name evidence="18" type="primary">barA</name>
    <name evidence="18" type="ORF">CCBH4851_00761</name>
    <name evidence="19" type="ORF">IPC1295_01950</name>
</gene>
<feature type="coiled-coil region" evidence="14">
    <location>
        <begin position="246"/>
        <end position="298"/>
    </location>
</feature>
<evidence type="ECO:0000256" key="10">
    <source>
        <dbReference type="ARBA" id="ARBA00022989"/>
    </source>
</evidence>
<keyword evidence="12 15" id="KW-0472">Membrane</keyword>
<evidence type="ECO:0000256" key="15">
    <source>
        <dbReference type="SAM" id="Phobius"/>
    </source>
</evidence>
<dbReference type="GO" id="GO:0000155">
    <property type="term" value="F:phosphorelay sensor kinase activity"/>
    <property type="evidence" value="ECO:0007669"/>
    <property type="project" value="InterPro"/>
</dbReference>
<dbReference type="RefSeq" id="WP_003158678.1">
    <property type="nucleotide sequence ID" value="NZ_AP014839.1"/>
</dbReference>
<dbReference type="Gene3D" id="3.40.50.2300">
    <property type="match status" value="1"/>
</dbReference>
<feature type="modified residue" description="4-aspartylphosphate" evidence="13">
    <location>
        <position position="713"/>
    </location>
</feature>
<dbReference type="Gene3D" id="1.10.287.130">
    <property type="match status" value="1"/>
</dbReference>
<dbReference type="FunFam" id="1.10.287.130:FF:000004">
    <property type="entry name" value="Ethylene receptor 1"/>
    <property type="match status" value="1"/>
</dbReference>